<gene>
    <name evidence="1" type="ORF">COY73_01600</name>
</gene>
<comment type="caution">
    <text evidence="1">The sequence shown here is derived from an EMBL/GenBank/DDBJ whole genome shotgun (WGS) entry which is preliminary data.</text>
</comment>
<proteinExistence type="predicted"/>
<evidence type="ECO:0000313" key="1">
    <source>
        <dbReference type="EMBL" id="PIY89196.1"/>
    </source>
</evidence>
<dbReference type="SUPFAM" id="SSF55608">
    <property type="entry name" value="Homing endonucleases"/>
    <property type="match status" value="2"/>
</dbReference>
<dbReference type="Proteomes" id="UP000230767">
    <property type="component" value="Unassembled WGS sequence"/>
</dbReference>
<accession>A0A2M7R7A3</accession>
<evidence type="ECO:0000313" key="2">
    <source>
        <dbReference type="Proteomes" id="UP000230767"/>
    </source>
</evidence>
<sequence>MKPLGKPIKWSSEIAYAVGLITTDGSLSIDGYHLDFTSTDTQLIKTFKKCLGINNKITKKLSGVGNLSFRVQFGNIILYKWLLKIGLMPHKTGRLKALKIPNQYFFDFLRGHLDGDGYIRRHMDPIYPNSERLYIYFNSASLKHLQWLRQKIKFLIKIRGFIEKAGRGREFSLGFAKKNSLILLLYLYPTKNVPCLKRKYKIIKDFL</sequence>
<reference evidence="2" key="1">
    <citation type="submission" date="2017-09" db="EMBL/GenBank/DDBJ databases">
        <title>Depth-based differentiation of microbial function through sediment-hosted aquifers and enrichment of novel symbionts in the deep terrestrial subsurface.</title>
        <authorList>
            <person name="Probst A.J."/>
            <person name="Ladd B."/>
            <person name="Jarett J.K."/>
            <person name="Geller-Mcgrath D.E."/>
            <person name="Sieber C.M.K."/>
            <person name="Emerson J.B."/>
            <person name="Anantharaman K."/>
            <person name="Thomas B.C."/>
            <person name="Malmstrom R."/>
            <person name="Stieglmeier M."/>
            <person name="Klingl A."/>
            <person name="Woyke T."/>
            <person name="Ryan C.M."/>
            <person name="Banfield J.F."/>
        </authorList>
    </citation>
    <scope>NUCLEOTIDE SEQUENCE [LARGE SCALE GENOMIC DNA]</scope>
</reference>
<dbReference type="Gene3D" id="3.10.28.10">
    <property type="entry name" value="Homing endonucleases"/>
    <property type="match status" value="1"/>
</dbReference>
<name>A0A2M7R7A3_9BACT</name>
<evidence type="ECO:0008006" key="3">
    <source>
        <dbReference type="Google" id="ProtNLM"/>
    </source>
</evidence>
<dbReference type="InterPro" id="IPR027434">
    <property type="entry name" value="Homing_endonucl"/>
</dbReference>
<organism evidence="1 2">
    <name type="scientific">Candidatus Nealsonbacteria bacterium CG_4_10_14_0_8_um_filter_37_14</name>
    <dbReference type="NCBI Taxonomy" id="1974684"/>
    <lineage>
        <taxon>Bacteria</taxon>
        <taxon>Candidatus Nealsoniibacteriota</taxon>
    </lineage>
</organism>
<dbReference type="AlphaFoldDB" id="A0A2M7R7A3"/>
<protein>
    <recommendedName>
        <fullName evidence="3">DOD-type homing endonuclease domain-containing protein</fullName>
    </recommendedName>
</protein>
<dbReference type="EMBL" id="PFLW01000042">
    <property type="protein sequence ID" value="PIY89196.1"/>
    <property type="molecule type" value="Genomic_DNA"/>
</dbReference>